<keyword evidence="6" id="KW-1185">Reference proteome</keyword>
<dbReference type="CDD" id="cd00088">
    <property type="entry name" value="HPT"/>
    <property type="match status" value="1"/>
</dbReference>
<evidence type="ECO:0000313" key="6">
    <source>
        <dbReference type="Proteomes" id="UP000559987"/>
    </source>
</evidence>
<evidence type="ECO:0000256" key="2">
    <source>
        <dbReference type="PROSITE-ProRule" id="PRU00110"/>
    </source>
</evidence>
<dbReference type="SUPFAM" id="SSF109604">
    <property type="entry name" value="HD-domain/PDEase-like"/>
    <property type="match status" value="1"/>
</dbReference>
<dbReference type="Pfam" id="PF13487">
    <property type="entry name" value="HD_5"/>
    <property type="match status" value="1"/>
</dbReference>
<dbReference type="InterPro" id="IPR003607">
    <property type="entry name" value="HD/PDEase_dom"/>
</dbReference>
<dbReference type="GO" id="GO:0000160">
    <property type="term" value="P:phosphorelay signal transduction system"/>
    <property type="evidence" value="ECO:0007669"/>
    <property type="project" value="UniProtKB-KW"/>
</dbReference>
<dbReference type="GO" id="GO:0008081">
    <property type="term" value="F:phosphoric diester hydrolase activity"/>
    <property type="evidence" value="ECO:0007669"/>
    <property type="project" value="UniProtKB-ARBA"/>
</dbReference>
<feature type="modified residue" description="Phosphohistidine" evidence="2">
    <location>
        <position position="53"/>
    </location>
</feature>
<evidence type="ECO:0000256" key="1">
    <source>
        <dbReference type="ARBA" id="ARBA00023012"/>
    </source>
</evidence>
<dbReference type="PROSITE" id="PS51832">
    <property type="entry name" value="HD_GYP"/>
    <property type="match status" value="1"/>
</dbReference>
<dbReference type="PROSITE" id="PS50894">
    <property type="entry name" value="HPT"/>
    <property type="match status" value="1"/>
</dbReference>
<dbReference type="RefSeq" id="WP_183910383.1">
    <property type="nucleotide sequence ID" value="NZ_JACHXZ010000003.1"/>
</dbReference>
<evidence type="ECO:0000313" key="5">
    <source>
        <dbReference type="EMBL" id="MBB3168870.1"/>
    </source>
</evidence>
<evidence type="ECO:0000259" key="3">
    <source>
        <dbReference type="PROSITE" id="PS50894"/>
    </source>
</evidence>
<dbReference type="Gene3D" id="1.20.120.160">
    <property type="entry name" value="HPT domain"/>
    <property type="match status" value="1"/>
</dbReference>
<dbReference type="AlphaFoldDB" id="A0A839UQT9"/>
<dbReference type="Proteomes" id="UP000559987">
    <property type="component" value="Unassembled WGS sequence"/>
</dbReference>
<protein>
    <submittedName>
        <fullName evidence="5">HD-GYP domain-containing protein (C-di-GMP phosphodiesterase class II)</fullName>
    </submittedName>
</protein>
<proteinExistence type="predicted"/>
<keyword evidence="1" id="KW-0902">Two-component regulatory system</keyword>
<sequence length="362" mass="40599">MPPLDFANPDQEMVSDFFADFEEAYQAAERLLLKLERSPQDTALLADLFRRVHTIKGNLIYIGLADICPLLQSVEDVLEPLRQGKIAYDDLLSDVILLAMDNTHKLVDSRLHGQPAPMADDQIPPICAAISKLADCTAEQRPKLIHHCIAALNSEIETPLEAGHEFSDFGIDPNQDLNFFSQLLPAIDQRSPYWQGRTRRIAQLALNMNRAANNPIDPSQLLAAVYMHDFGMAFLPLSLLHKPGTYTEGEREQVRAHLHIAVDLLRTMGTWDDAAEMVAQHHETMNGTGYPDRLNESQICDGAKIIAIVDAFDACVNSRAHVNLPQRPLIRAILEINRYAGSQFSQYWVDVFNTVARPNNRT</sequence>
<name>A0A839UQT9_9GAMM</name>
<comment type="caution">
    <text evidence="5">The sequence shown here is derived from an EMBL/GenBank/DDBJ whole genome shotgun (WGS) entry which is preliminary data.</text>
</comment>
<dbReference type="PANTHER" id="PTHR43155">
    <property type="entry name" value="CYCLIC DI-GMP PHOSPHODIESTERASE PA4108-RELATED"/>
    <property type="match status" value="1"/>
</dbReference>
<dbReference type="CDD" id="cd00077">
    <property type="entry name" value="HDc"/>
    <property type="match status" value="1"/>
</dbReference>
<accession>A0A839UQT9</accession>
<dbReference type="InterPro" id="IPR008207">
    <property type="entry name" value="Sig_transdc_His_kin_Hpt_dom"/>
</dbReference>
<reference evidence="5 6" key="1">
    <citation type="submission" date="2020-08" db="EMBL/GenBank/DDBJ databases">
        <title>Genomic Encyclopedia of Type Strains, Phase III (KMG-III): the genomes of soil and plant-associated and newly described type strains.</title>
        <authorList>
            <person name="Whitman W."/>
        </authorList>
    </citation>
    <scope>NUCLEOTIDE SEQUENCE [LARGE SCALE GENOMIC DNA]</scope>
    <source>
        <strain evidence="5 6">CECT 8571</strain>
    </source>
</reference>
<dbReference type="Gene3D" id="1.10.3210.10">
    <property type="entry name" value="Hypothetical protein af1432"/>
    <property type="match status" value="1"/>
</dbReference>
<dbReference type="InterPro" id="IPR037522">
    <property type="entry name" value="HD_GYP_dom"/>
</dbReference>
<dbReference type="SMART" id="SM00073">
    <property type="entry name" value="HPT"/>
    <property type="match status" value="1"/>
</dbReference>
<feature type="domain" description="HD-GYP" evidence="4">
    <location>
        <begin position="169"/>
        <end position="362"/>
    </location>
</feature>
<dbReference type="Pfam" id="PF01627">
    <property type="entry name" value="Hpt"/>
    <property type="match status" value="1"/>
</dbReference>
<dbReference type="PANTHER" id="PTHR43155:SF2">
    <property type="entry name" value="CYCLIC DI-GMP PHOSPHODIESTERASE PA4108"/>
    <property type="match status" value="1"/>
</dbReference>
<dbReference type="SUPFAM" id="SSF47226">
    <property type="entry name" value="Histidine-containing phosphotransfer domain, HPT domain"/>
    <property type="match status" value="1"/>
</dbReference>
<dbReference type="InterPro" id="IPR036641">
    <property type="entry name" value="HPT_dom_sf"/>
</dbReference>
<organism evidence="5 6">
    <name type="scientific">Simiduia aestuariiviva</name>
    <dbReference type="NCBI Taxonomy" id="1510459"/>
    <lineage>
        <taxon>Bacteria</taxon>
        <taxon>Pseudomonadati</taxon>
        <taxon>Pseudomonadota</taxon>
        <taxon>Gammaproteobacteria</taxon>
        <taxon>Cellvibrionales</taxon>
        <taxon>Cellvibrionaceae</taxon>
        <taxon>Simiduia</taxon>
    </lineage>
</organism>
<keyword evidence="2" id="KW-0597">Phosphoprotein</keyword>
<dbReference type="EMBL" id="JACHXZ010000003">
    <property type="protein sequence ID" value="MBB3168870.1"/>
    <property type="molecule type" value="Genomic_DNA"/>
</dbReference>
<feature type="domain" description="HPt" evidence="3">
    <location>
        <begin position="6"/>
        <end position="110"/>
    </location>
</feature>
<dbReference type="GO" id="GO:0004672">
    <property type="term" value="F:protein kinase activity"/>
    <property type="evidence" value="ECO:0007669"/>
    <property type="project" value="UniProtKB-ARBA"/>
</dbReference>
<gene>
    <name evidence="5" type="ORF">FHS30_002078</name>
</gene>
<evidence type="ECO:0000259" key="4">
    <source>
        <dbReference type="PROSITE" id="PS51832"/>
    </source>
</evidence>